<dbReference type="InterPro" id="IPR011006">
    <property type="entry name" value="CheY-like_superfamily"/>
</dbReference>
<dbReference type="GO" id="GO:0005829">
    <property type="term" value="C:cytosol"/>
    <property type="evidence" value="ECO:0007669"/>
    <property type="project" value="TreeGrafter"/>
</dbReference>
<accession>A0AAJ1QDQ2</accession>
<dbReference type="GO" id="GO:0008782">
    <property type="term" value="F:adenosylhomocysteine nucleosidase activity"/>
    <property type="evidence" value="ECO:0007669"/>
    <property type="project" value="TreeGrafter"/>
</dbReference>
<reference evidence="1" key="2">
    <citation type="journal article" date="2022" name="Sci. Total Environ.">
        <title>Prevalence, transmission, and molecular epidemiology of tet(X)-positive bacteria among humans, animals, and environmental niches in China: An epidemiological, and genomic-based study.</title>
        <authorList>
            <person name="Dong N."/>
            <person name="Zeng Y."/>
            <person name="Cai C."/>
            <person name="Sun C."/>
            <person name="Lu J."/>
            <person name="Liu C."/>
            <person name="Zhou H."/>
            <person name="Sun Q."/>
            <person name="Shu L."/>
            <person name="Wang H."/>
            <person name="Wang Y."/>
            <person name="Wang S."/>
            <person name="Wu C."/>
            <person name="Chan E.W."/>
            <person name="Chen G."/>
            <person name="Shen Z."/>
            <person name="Chen S."/>
            <person name="Zhang R."/>
        </authorList>
    </citation>
    <scope>NUCLEOTIDE SEQUENCE</scope>
    <source>
        <strain evidence="1">R655-4</strain>
    </source>
</reference>
<evidence type="ECO:0008006" key="3">
    <source>
        <dbReference type="Google" id="ProtNLM"/>
    </source>
</evidence>
<sequence>MFKILVVEDDSVKLRNILNSISKNCLIEPEKIDHELDSFSAKKRLKEDYYDLLIVDIAIPNKKSDKIDQEGGIKLIEEILQRDNIKTPAHIVGLTAIEEVFEKSKEILSSNIISVIRYSDTDMEWEEKLSTGIKSWEKAKSSILSNENMYNYDIVILTAVDVEFEAVKFLSSSWKRLEVTGDSTIYYETEFEEDDKRFRVVLSRLDQMGMVASSSLTMKLIYNFRPKYLFMPGIAASLKSKEDHGFGDVLVIDESWDGGSGKVEKDDQGNYVFKKNAFHLRLDSELSSKMRAIQENSILLREIKDDFRYGKKPNTELKIHIGSVVSVAGVIANEDIARSFVDQDRKLLGLEMEVYGAYFSANNCGGVKPKVLALKSICDFADSSKSDDYQNYAAYTSVKVMYEFIIKECEPV</sequence>
<dbReference type="SUPFAM" id="SSF53167">
    <property type="entry name" value="Purine and uridine phosphorylases"/>
    <property type="match status" value="1"/>
</dbReference>
<dbReference type="GO" id="GO:0009116">
    <property type="term" value="P:nucleoside metabolic process"/>
    <property type="evidence" value="ECO:0007669"/>
    <property type="project" value="InterPro"/>
</dbReference>
<evidence type="ECO:0000313" key="1">
    <source>
        <dbReference type="EMBL" id="MDM1072150.1"/>
    </source>
</evidence>
<proteinExistence type="predicted"/>
<dbReference type="GO" id="GO:0019284">
    <property type="term" value="P:L-methionine salvage from S-adenosylmethionine"/>
    <property type="evidence" value="ECO:0007669"/>
    <property type="project" value="TreeGrafter"/>
</dbReference>
<evidence type="ECO:0000313" key="2">
    <source>
        <dbReference type="Proteomes" id="UP001170959"/>
    </source>
</evidence>
<protein>
    <recommendedName>
        <fullName evidence="3">Response regulatory domain-containing protein</fullName>
    </recommendedName>
</protein>
<dbReference type="AlphaFoldDB" id="A0AAJ1QDQ2"/>
<dbReference type="Proteomes" id="UP001170959">
    <property type="component" value="Unassembled WGS sequence"/>
</dbReference>
<dbReference type="GO" id="GO:0008930">
    <property type="term" value="F:methylthioadenosine nucleosidase activity"/>
    <property type="evidence" value="ECO:0007669"/>
    <property type="project" value="TreeGrafter"/>
</dbReference>
<dbReference type="Gene3D" id="3.40.50.2300">
    <property type="match status" value="1"/>
</dbReference>
<reference evidence="1" key="1">
    <citation type="submission" date="2020-06" db="EMBL/GenBank/DDBJ databases">
        <authorList>
            <person name="Dong N."/>
        </authorList>
    </citation>
    <scope>NUCLEOTIDE SEQUENCE</scope>
    <source>
        <strain evidence="1">R655-4</strain>
    </source>
</reference>
<dbReference type="RefSeq" id="WP_286492381.1">
    <property type="nucleotide sequence ID" value="NZ_JACAGJ010000003.1"/>
</dbReference>
<dbReference type="Gene3D" id="3.40.50.1580">
    <property type="entry name" value="Nucleoside phosphorylase domain"/>
    <property type="match status" value="1"/>
</dbReference>
<name>A0AAJ1QDQ2_9FLAO</name>
<dbReference type="PANTHER" id="PTHR46832:SF1">
    <property type="entry name" value="5'-METHYLTHIOADENOSINE_S-ADENOSYLHOMOCYSTEINE NUCLEOSIDASE"/>
    <property type="match status" value="1"/>
</dbReference>
<dbReference type="SUPFAM" id="SSF52172">
    <property type="entry name" value="CheY-like"/>
    <property type="match status" value="1"/>
</dbReference>
<dbReference type="EMBL" id="JACAGJ010000003">
    <property type="protein sequence ID" value="MDM1072150.1"/>
    <property type="molecule type" value="Genomic_DNA"/>
</dbReference>
<organism evidence="1 2">
    <name type="scientific">Empedobacter brevis</name>
    <dbReference type="NCBI Taxonomy" id="247"/>
    <lineage>
        <taxon>Bacteria</taxon>
        <taxon>Pseudomonadati</taxon>
        <taxon>Bacteroidota</taxon>
        <taxon>Flavobacteriia</taxon>
        <taxon>Flavobacteriales</taxon>
        <taxon>Weeksellaceae</taxon>
        <taxon>Empedobacter</taxon>
    </lineage>
</organism>
<dbReference type="InterPro" id="IPR035994">
    <property type="entry name" value="Nucleoside_phosphorylase_sf"/>
</dbReference>
<comment type="caution">
    <text evidence="1">The sequence shown here is derived from an EMBL/GenBank/DDBJ whole genome shotgun (WGS) entry which is preliminary data.</text>
</comment>
<gene>
    <name evidence="1" type="ORF">HX001_06530</name>
</gene>
<dbReference type="PANTHER" id="PTHR46832">
    <property type="entry name" value="5'-METHYLTHIOADENOSINE/S-ADENOSYLHOMOCYSTEINE NUCLEOSIDASE"/>
    <property type="match status" value="1"/>
</dbReference>